<name>A0A814SP24_9BILA</name>
<feature type="domain" description="Tubby C-terminal" evidence="4">
    <location>
        <begin position="1"/>
        <end position="47"/>
    </location>
</feature>
<dbReference type="PANTHER" id="PTHR16517">
    <property type="entry name" value="TUBBY-RELATED"/>
    <property type="match status" value="1"/>
</dbReference>
<keyword evidence="7" id="KW-1185">Reference proteome</keyword>
<proteinExistence type="inferred from homology"/>
<sequence>NFQIVHDDDQDYVCMQFGRVSDDVFTCDFKYPLCAVQAFGIALSSFDGKLACE</sequence>
<keyword evidence="3" id="KW-0963">Cytoplasm</keyword>
<dbReference type="Proteomes" id="UP000663870">
    <property type="component" value="Unassembled WGS sequence"/>
</dbReference>
<evidence type="ECO:0000259" key="4">
    <source>
        <dbReference type="Pfam" id="PF01167"/>
    </source>
</evidence>
<comment type="subcellular location">
    <subcellularLocation>
        <location evidence="1">Cytoplasm</location>
    </subcellularLocation>
</comment>
<reference evidence="6" key="1">
    <citation type="submission" date="2021-02" db="EMBL/GenBank/DDBJ databases">
        <authorList>
            <person name="Nowell W R."/>
        </authorList>
    </citation>
    <scope>NUCLEOTIDE SEQUENCE</scope>
</reference>
<dbReference type="GO" id="GO:0005929">
    <property type="term" value="C:cilium"/>
    <property type="evidence" value="ECO:0007669"/>
    <property type="project" value="TreeGrafter"/>
</dbReference>
<dbReference type="GO" id="GO:0061512">
    <property type="term" value="P:protein localization to cilium"/>
    <property type="evidence" value="ECO:0007669"/>
    <property type="project" value="TreeGrafter"/>
</dbReference>
<comment type="caution">
    <text evidence="6">The sequence shown here is derived from an EMBL/GenBank/DDBJ whole genome shotgun (WGS) entry which is preliminary data.</text>
</comment>
<dbReference type="PROSITE" id="PS01201">
    <property type="entry name" value="TUB_2"/>
    <property type="match status" value="1"/>
</dbReference>
<dbReference type="Gene3D" id="3.20.90.10">
    <property type="entry name" value="Tubby Protein, Chain A"/>
    <property type="match status" value="1"/>
</dbReference>
<dbReference type="InterPro" id="IPR018066">
    <property type="entry name" value="Tubby_C_CS"/>
</dbReference>
<comment type="similarity">
    <text evidence="2">Belongs to the TUB family.</text>
</comment>
<organism evidence="6 7">
    <name type="scientific">Rotaria sordida</name>
    <dbReference type="NCBI Taxonomy" id="392033"/>
    <lineage>
        <taxon>Eukaryota</taxon>
        <taxon>Metazoa</taxon>
        <taxon>Spiralia</taxon>
        <taxon>Gnathifera</taxon>
        <taxon>Rotifera</taxon>
        <taxon>Eurotatoria</taxon>
        <taxon>Bdelloidea</taxon>
        <taxon>Philodinida</taxon>
        <taxon>Philodinidae</taxon>
        <taxon>Rotaria</taxon>
    </lineage>
</organism>
<evidence type="ECO:0000256" key="2">
    <source>
        <dbReference type="ARBA" id="ARBA00007129"/>
    </source>
</evidence>
<dbReference type="InterPro" id="IPR025659">
    <property type="entry name" value="Tubby-like_C"/>
</dbReference>
<dbReference type="AlphaFoldDB" id="A0A814SP24"/>
<dbReference type="PRINTS" id="PR01573">
    <property type="entry name" value="SUPERTUBBY"/>
</dbReference>
<dbReference type="GO" id="GO:0005737">
    <property type="term" value="C:cytoplasm"/>
    <property type="evidence" value="ECO:0007669"/>
    <property type="project" value="UniProtKB-SubCell"/>
</dbReference>
<dbReference type="PANTHER" id="PTHR16517:SF7">
    <property type="entry name" value="PROTEIN KING TUBBY"/>
    <property type="match status" value="1"/>
</dbReference>
<dbReference type="SUPFAM" id="SSF54518">
    <property type="entry name" value="Tubby C-terminal domain-like"/>
    <property type="match status" value="1"/>
</dbReference>
<evidence type="ECO:0000256" key="3">
    <source>
        <dbReference type="ARBA" id="ARBA00022490"/>
    </source>
</evidence>
<gene>
    <name evidence="5" type="ORF">JXQ802_LOCUS21489</name>
    <name evidence="6" type="ORF">JXQ802_LOCUS21689</name>
</gene>
<evidence type="ECO:0000256" key="1">
    <source>
        <dbReference type="ARBA" id="ARBA00004496"/>
    </source>
</evidence>
<evidence type="ECO:0000313" key="6">
    <source>
        <dbReference type="EMBL" id="CAF1150243.1"/>
    </source>
</evidence>
<feature type="non-terminal residue" evidence="6">
    <location>
        <position position="1"/>
    </location>
</feature>
<dbReference type="EMBL" id="CAJNOL010000634">
    <property type="protein sequence ID" value="CAF1146319.1"/>
    <property type="molecule type" value="Genomic_DNA"/>
</dbReference>
<dbReference type="InterPro" id="IPR000007">
    <property type="entry name" value="Tubby_C"/>
</dbReference>
<dbReference type="EMBL" id="CAJNOL010000644">
    <property type="protein sequence ID" value="CAF1150243.1"/>
    <property type="molecule type" value="Genomic_DNA"/>
</dbReference>
<evidence type="ECO:0000313" key="7">
    <source>
        <dbReference type="Proteomes" id="UP000663870"/>
    </source>
</evidence>
<accession>A0A814SP24</accession>
<protein>
    <recommendedName>
        <fullName evidence="4">Tubby C-terminal domain-containing protein</fullName>
    </recommendedName>
</protein>
<evidence type="ECO:0000313" key="5">
    <source>
        <dbReference type="EMBL" id="CAF1146319.1"/>
    </source>
</evidence>
<dbReference type="Pfam" id="PF01167">
    <property type="entry name" value="Tub"/>
    <property type="match status" value="1"/>
</dbReference>